<dbReference type="EMBL" id="JACWUS010000001">
    <property type="protein sequence ID" value="MBD2828798.1"/>
    <property type="molecule type" value="Genomic_DNA"/>
</dbReference>
<feature type="compositionally biased region" description="Low complexity" evidence="1">
    <location>
        <begin position="202"/>
        <end position="224"/>
    </location>
</feature>
<evidence type="ECO:0000313" key="2">
    <source>
        <dbReference type="EMBL" id="MBD2828798.1"/>
    </source>
</evidence>
<dbReference type="AlphaFoldDB" id="A0A927GMY5"/>
<proteinExistence type="predicted"/>
<protein>
    <submittedName>
        <fullName evidence="2">Uncharacterized protein</fullName>
    </submittedName>
</protein>
<name>A0A927GMY5_STRGL</name>
<sequence>MRAVGKGDAEIGGQGRPKRQAQQHFTELILLAGLVTICWPRIEPVGTTRPLAAVVDRHLAIHYGVDSRSYRSTAAPIDALACAGPLQVADRLLTADYLPEALSPLAPEENRTRSDIPPTRHLIWDKNFKKQRSACSERFQLAADTIAPNVRRTGKDGLRLPSIGVGPRPEHFPACLPQALAERHLNFLSDITSRCADAQPRSSWSGAHAAAASPKPPTSSGSTPRARGSATRNC</sequence>
<feature type="region of interest" description="Disordered" evidence="1">
    <location>
        <begin position="198"/>
        <end position="234"/>
    </location>
</feature>
<accession>A0A927GMY5</accession>
<gene>
    <name evidence="2" type="ORF">ID875_11475</name>
</gene>
<evidence type="ECO:0000256" key="1">
    <source>
        <dbReference type="SAM" id="MobiDB-lite"/>
    </source>
</evidence>
<organism evidence="2">
    <name type="scientific">Streptomyces globisporus</name>
    <dbReference type="NCBI Taxonomy" id="1908"/>
    <lineage>
        <taxon>Bacteria</taxon>
        <taxon>Bacillati</taxon>
        <taxon>Actinomycetota</taxon>
        <taxon>Actinomycetes</taxon>
        <taxon>Kitasatosporales</taxon>
        <taxon>Streptomycetaceae</taxon>
        <taxon>Streptomyces</taxon>
    </lineage>
</organism>
<comment type="caution">
    <text evidence="2">The sequence shown here is derived from an EMBL/GenBank/DDBJ whole genome shotgun (WGS) entry which is preliminary data.</text>
</comment>
<reference evidence="2" key="1">
    <citation type="journal article" date="2020" name="PLoS ONE">
        <title>Isolation and characterization of Streptomyces bacteriophages and Streptomyces strains encoding biosynthetic arsenals: Streptomyces strains and phages for antibiotic discovery.</title>
        <authorList>
            <person name="Montano E.T."/>
            <person name="Nideffer J.F."/>
            <person name="Brumage L."/>
            <person name="Erb M."/>
            <person name="Derman A.I."/>
            <person name="Davis J.P."/>
            <person name="Estrada E."/>
            <person name="Fu S."/>
            <person name="Le D."/>
            <person name="Vuppala A."/>
            <person name="Tran C."/>
            <person name="Luterstein E."/>
            <person name="Lakkaraju S."/>
            <person name="Panchagnula S."/>
            <person name="Ren C."/>
            <person name="Doan J."/>
            <person name="Tran S."/>
            <person name="Soriano J."/>
            <person name="Fujita Y."/>
            <person name="Gutala P."/>
            <person name="Fujii Q."/>
            <person name="Lee M."/>
            <person name="Bui A."/>
            <person name="Villarreal C."/>
            <person name="Shing S.R."/>
            <person name="Kim S."/>
            <person name="Freeman D."/>
            <person name="Racha V."/>
            <person name="Ho A."/>
            <person name="Kumar P."/>
            <person name="Falah K."/>
            <person name="Dawson T."/>
            <person name="Enustun E."/>
            <person name="Prichard A."/>
            <person name="Gomez A."/>
            <person name="Khanna K."/>
            <person name="Trigg S."/>
            <person name="Fernandez L."/>
            <person name="Pogliano K."/>
            <person name="Pogliano J."/>
        </authorList>
    </citation>
    <scope>NUCLEOTIDE SEQUENCE</scope>
    <source>
        <strain evidence="2">QF2</strain>
    </source>
</reference>